<gene>
    <name evidence="2 3 4" type="primary">LOC101855272</name>
</gene>
<dbReference type="GeneID" id="101855272"/>
<sequence>MDGFRINFGELHGDMKRFLELVVFTFNNSAPHNLRQVTIISDILRPNDSIFKYDAELAIQKFFVIHDLLNALLKRGYNQIIVNYQGWFGEQRNKLLWLLGLVKMSLIQLRLEGYNVQEDVSVLSAGIGGINTSTQKAIGDSTMSHIDELVFALRQI</sequence>
<protein>
    <submittedName>
        <fullName evidence="2 3">Uncharacterized protein LOC101855272</fullName>
    </submittedName>
</protein>
<evidence type="ECO:0000313" key="2">
    <source>
        <dbReference type="RefSeq" id="XP_005102761.2"/>
    </source>
</evidence>
<dbReference type="RefSeq" id="XP_005102761.2">
    <property type="nucleotide sequence ID" value="XM_005102704.2"/>
</dbReference>
<dbReference type="RefSeq" id="XP_005102762.2">
    <property type="nucleotide sequence ID" value="XM_005102705.3"/>
</dbReference>
<dbReference type="RefSeq" id="XP_005102763.2">
    <property type="nucleotide sequence ID" value="XM_005102706.3"/>
</dbReference>
<evidence type="ECO:0000313" key="1">
    <source>
        <dbReference type="Proteomes" id="UP000694888"/>
    </source>
</evidence>
<dbReference type="Proteomes" id="UP000694888">
    <property type="component" value="Unplaced"/>
</dbReference>
<evidence type="ECO:0000313" key="4">
    <source>
        <dbReference type="RefSeq" id="XP_005102763.2"/>
    </source>
</evidence>
<evidence type="ECO:0000313" key="3">
    <source>
        <dbReference type="RefSeq" id="XP_005102762.2"/>
    </source>
</evidence>
<organism evidence="1 4">
    <name type="scientific">Aplysia californica</name>
    <name type="common">California sea hare</name>
    <dbReference type="NCBI Taxonomy" id="6500"/>
    <lineage>
        <taxon>Eukaryota</taxon>
        <taxon>Metazoa</taxon>
        <taxon>Spiralia</taxon>
        <taxon>Lophotrochozoa</taxon>
        <taxon>Mollusca</taxon>
        <taxon>Gastropoda</taxon>
        <taxon>Heterobranchia</taxon>
        <taxon>Euthyneura</taxon>
        <taxon>Tectipleura</taxon>
        <taxon>Aplysiida</taxon>
        <taxon>Aplysioidea</taxon>
        <taxon>Aplysiidae</taxon>
        <taxon>Aplysia</taxon>
    </lineage>
</organism>
<keyword evidence="1" id="KW-1185">Reference proteome</keyword>
<accession>A0ABM0JVX3</accession>
<proteinExistence type="predicted"/>
<name>A0ABM0JVX3_APLCA</name>
<reference evidence="2 3" key="1">
    <citation type="submission" date="2025-05" db="UniProtKB">
        <authorList>
            <consortium name="RefSeq"/>
        </authorList>
    </citation>
    <scope>IDENTIFICATION</scope>
</reference>